<feature type="region of interest" description="Disordered" evidence="1">
    <location>
        <begin position="1"/>
        <end position="97"/>
    </location>
</feature>
<accession>A0A6A5YCV6</accession>
<evidence type="ECO:0000313" key="3">
    <source>
        <dbReference type="Proteomes" id="UP000799776"/>
    </source>
</evidence>
<organism evidence="2 3">
    <name type="scientific">Saccharata proteae CBS 121410</name>
    <dbReference type="NCBI Taxonomy" id="1314787"/>
    <lineage>
        <taxon>Eukaryota</taxon>
        <taxon>Fungi</taxon>
        <taxon>Dikarya</taxon>
        <taxon>Ascomycota</taxon>
        <taxon>Pezizomycotina</taxon>
        <taxon>Dothideomycetes</taxon>
        <taxon>Dothideomycetes incertae sedis</taxon>
        <taxon>Botryosphaeriales</taxon>
        <taxon>Saccharataceae</taxon>
        <taxon>Saccharata</taxon>
    </lineage>
</organism>
<feature type="region of interest" description="Disordered" evidence="1">
    <location>
        <begin position="495"/>
        <end position="570"/>
    </location>
</feature>
<feature type="compositionally biased region" description="Low complexity" evidence="1">
    <location>
        <begin position="201"/>
        <end position="212"/>
    </location>
</feature>
<gene>
    <name evidence="2" type="ORF">K490DRAFT_63452</name>
</gene>
<name>A0A6A5YCV6_9PEZI</name>
<dbReference type="Proteomes" id="UP000799776">
    <property type="component" value="Unassembled WGS sequence"/>
</dbReference>
<evidence type="ECO:0000256" key="1">
    <source>
        <dbReference type="SAM" id="MobiDB-lite"/>
    </source>
</evidence>
<feature type="compositionally biased region" description="Pro residues" evidence="1">
    <location>
        <begin position="77"/>
        <end position="86"/>
    </location>
</feature>
<feature type="compositionally biased region" description="Polar residues" evidence="1">
    <location>
        <begin position="123"/>
        <end position="136"/>
    </location>
</feature>
<proteinExistence type="predicted"/>
<feature type="region of interest" description="Disordered" evidence="1">
    <location>
        <begin position="428"/>
        <end position="461"/>
    </location>
</feature>
<feature type="compositionally biased region" description="Low complexity" evidence="1">
    <location>
        <begin position="439"/>
        <end position="454"/>
    </location>
</feature>
<reference evidence="2" key="1">
    <citation type="journal article" date="2020" name="Stud. Mycol.">
        <title>101 Dothideomycetes genomes: a test case for predicting lifestyles and emergence of pathogens.</title>
        <authorList>
            <person name="Haridas S."/>
            <person name="Albert R."/>
            <person name="Binder M."/>
            <person name="Bloem J."/>
            <person name="Labutti K."/>
            <person name="Salamov A."/>
            <person name="Andreopoulos B."/>
            <person name="Baker S."/>
            <person name="Barry K."/>
            <person name="Bills G."/>
            <person name="Bluhm B."/>
            <person name="Cannon C."/>
            <person name="Castanera R."/>
            <person name="Culley D."/>
            <person name="Daum C."/>
            <person name="Ezra D."/>
            <person name="Gonzalez J."/>
            <person name="Henrissat B."/>
            <person name="Kuo A."/>
            <person name="Liang C."/>
            <person name="Lipzen A."/>
            <person name="Lutzoni F."/>
            <person name="Magnuson J."/>
            <person name="Mondo S."/>
            <person name="Nolan M."/>
            <person name="Ohm R."/>
            <person name="Pangilinan J."/>
            <person name="Park H.-J."/>
            <person name="Ramirez L."/>
            <person name="Alfaro M."/>
            <person name="Sun H."/>
            <person name="Tritt A."/>
            <person name="Yoshinaga Y."/>
            <person name="Zwiers L.-H."/>
            <person name="Turgeon B."/>
            <person name="Goodwin S."/>
            <person name="Spatafora J."/>
            <person name="Crous P."/>
            <person name="Grigoriev I."/>
        </authorList>
    </citation>
    <scope>NUCLEOTIDE SEQUENCE</scope>
    <source>
        <strain evidence="2">CBS 121410</strain>
    </source>
</reference>
<feature type="region of interest" description="Disordered" evidence="1">
    <location>
        <begin position="115"/>
        <end position="269"/>
    </location>
</feature>
<feature type="compositionally biased region" description="Polar residues" evidence="1">
    <location>
        <begin position="169"/>
        <end position="200"/>
    </location>
</feature>
<dbReference type="AlphaFoldDB" id="A0A6A5YCV6"/>
<feature type="region of interest" description="Disordered" evidence="1">
    <location>
        <begin position="355"/>
        <end position="408"/>
    </location>
</feature>
<sequence>MVEPTEKATPASAPGGIIPHRPRRGPHNNLRKSAPEVMGSLHPADVNHSNPSHSSRNYTAPGTTMSSAIQESSTMPPQGPERPPPSGEHAQNITQPSALATDVATETLFETFPSLPTPLLGSPVSTTSISPLNLASESAPIASRQNNTSSALEEGMESLARRMSVTHLAASNDQIGNSVAASPDSRQSSNLVDTPENQGGSEQTESQPTSSSRTNSTFSAPTDSPCIRLPSNLGILLEESPQQHDNERENTPVSNPSLPSPSTLPRPLPSLAMERDLDTLRNAIPFKLRRQRSLAVTGATSESAPHQRVRFDDSVGFKSPPSVGISSPGSTYAGGGLISPPVDAAWRQLNRVVSNSSVVPGSMPETASERPRGLERSSLPAQEPDKSRHRSSSSLVEEESGARSPFSLISGLPEGSYTRLPPAVDNAASRIVNGDRVSSSESSSTESQRQASETGVVVPGKPADTAPFFPTVHSPFFVRRHGSAGFRRRELPDFEGHDLTASGNQANPGLGSRNLAGSQDYAINRPERPSFSRNDTGASRTRFRTESDPTKKASRVTPEPQLIDGMWEFPPLPTSPFSSFKRRMTGGGLSPRHSRSNSMDINKALGSPGTSRERNADHTPAVASLLGVENKSKHRRQRSRDEQLAGSPAVNSLMNAETRSKNMAAVAKNADLGEFKIVADQVAGRMQWGDEEYRKKVVASMKELCRED</sequence>
<feature type="compositionally biased region" description="Basic residues" evidence="1">
    <location>
        <begin position="20"/>
        <end position="30"/>
    </location>
</feature>
<feature type="region of interest" description="Disordered" evidence="1">
    <location>
        <begin position="582"/>
        <end position="653"/>
    </location>
</feature>
<evidence type="ECO:0000313" key="2">
    <source>
        <dbReference type="EMBL" id="KAF2089316.1"/>
    </source>
</evidence>
<dbReference type="EMBL" id="ML978714">
    <property type="protein sequence ID" value="KAF2089316.1"/>
    <property type="molecule type" value="Genomic_DNA"/>
</dbReference>
<feature type="compositionally biased region" description="Basic and acidic residues" evidence="1">
    <location>
        <begin position="241"/>
        <end position="250"/>
    </location>
</feature>
<feature type="compositionally biased region" description="Polar residues" evidence="1">
    <location>
        <begin position="47"/>
        <end position="75"/>
    </location>
</feature>
<keyword evidence="3" id="KW-1185">Reference proteome</keyword>
<feature type="compositionally biased region" description="Polar residues" evidence="1">
    <location>
        <begin position="213"/>
        <end position="222"/>
    </location>
</feature>
<feature type="compositionally biased region" description="Pro residues" evidence="1">
    <location>
        <begin position="258"/>
        <end position="268"/>
    </location>
</feature>
<protein>
    <submittedName>
        <fullName evidence="2">Uncharacterized protein</fullName>
    </submittedName>
</protein>